<dbReference type="RefSeq" id="WP_062591005.1">
    <property type="nucleotide sequence ID" value="NZ_LQZQ01000009.1"/>
</dbReference>
<keyword evidence="10" id="KW-1185">Reference proteome</keyword>
<dbReference type="GO" id="GO:0006282">
    <property type="term" value="P:regulation of DNA repair"/>
    <property type="evidence" value="ECO:0007669"/>
    <property type="project" value="UniProtKB-UniRule"/>
</dbReference>
<dbReference type="InterPro" id="IPR053925">
    <property type="entry name" value="RecX_HTH_3rd"/>
</dbReference>
<evidence type="ECO:0000259" key="8">
    <source>
        <dbReference type="Pfam" id="PF21982"/>
    </source>
</evidence>
<dbReference type="PANTHER" id="PTHR33602:SF1">
    <property type="entry name" value="REGULATORY PROTEIN RECX FAMILY PROTEIN"/>
    <property type="match status" value="1"/>
</dbReference>
<dbReference type="HAMAP" id="MF_01114">
    <property type="entry name" value="RecX"/>
    <property type="match status" value="1"/>
</dbReference>
<dbReference type="OrthoDB" id="1523826at2"/>
<proteinExistence type="inferred from homology"/>
<protein>
    <recommendedName>
        <fullName evidence="3 5">Regulatory protein RecX</fullName>
    </recommendedName>
</protein>
<dbReference type="Pfam" id="PF02631">
    <property type="entry name" value="RecX_HTH2"/>
    <property type="match status" value="1"/>
</dbReference>
<dbReference type="STRING" id="279360.MB14_17880"/>
<reference evidence="9" key="1">
    <citation type="submission" date="2016-01" db="EMBL/GenBank/DDBJ databases">
        <title>Genome sequencing of Roseivirga ehrenbergii KMM 6017.</title>
        <authorList>
            <person name="Selvaratnam C."/>
            <person name="Thevarajoo S."/>
            <person name="Goh K.M."/>
            <person name="Ee R."/>
            <person name="Chan K.-G."/>
            <person name="Chong C.S."/>
        </authorList>
    </citation>
    <scope>NUCLEOTIDE SEQUENCE [LARGE SCALE GENOMIC DNA]</scope>
    <source>
        <strain evidence="9">KMM 6017</strain>
    </source>
</reference>
<evidence type="ECO:0000256" key="2">
    <source>
        <dbReference type="ARBA" id="ARBA00009695"/>
    </source>
</evidence>
<evidence type="ECO:0000259" key="7">
    <source>
        <dbReference type="Pfam" id="PF21981"/>
    </source>
</evidence>
<feature type="domain" description="RecX third three-helical" evidence="7">
    <location>
        <begin position="111"/>
        <end position="158"/>
    </location>
</feature>
<dbReference type="Gene3D" id="1.10.10.10">
    <property type="entry name" value="Winged helix-like DNA-binding domain superfamily/Winged helix DNA-binding domain"/>
    <property type="match status" value="3"/>
</dbReference>
<name>A0A150XIS1_ROSEK</name>
<keyword evidence="4 5" id="KW-0963">Cytoplasm</keyword>
<comment type="caution">
    <text evidence="9">The sequence shown here is derived from an EMBL/GenBank/DDBJ whole genome shotgun (WGS) entry which is preliminary data.</text>
</comment>
<dbReference type="Proteomes" id="UP000075583">
    <property type="component" value="Unassembled WGS sequence"/>
</dbReference>
<accession>A0A150XIS1</accession>
<dbReference type="InterPro" id="IPR053926">
    <property type="entry name" value="RecX_HTH_1st"/>
</dbReference>
<organism evidence="9 10">
    <name type="scientific">Roseivirga ehrenbergii (strain DSM 102268 / JCM 13514 / KCTC 12282 / NCIMB 14502 / KMM 6017)</name>
    <dbReference type="NCBI Taxonomy" id="279360"/>
    <lineage>
        <taxon>Bacteria</taxon>
        <taxon>Pseudomonadati</taxon>
        <taxon>Bacteroidota</taxon>
        <taxon>Cytophagia</taxon>
        <taxon>Cytophagales</taxon>
        <taxon>Roseivirgaceae</taxon>
        <taxon>Roseivirga</taxon>
    </lineage>
</organism>
<sequence>MAFQYEERKPKRLDPKVAKLKAADFCAYQERSQQEVRDKLYGYGLHHDEVEEILSDLITDNFINEERFAKAYVGGKFRIKGWGKRKILQGLKQHRISDYCIKKGFQEIDPDDYYATLKRHAEKKLPTIKAENQYTVRGKLTQHLVMKGFEGDLIREVIEELLNSTAP</sequence>
<dbReference type="PANTHER" id="PTHR33602">
    <property type="entry name" value="REGULATORY PROTEIN RECX FAMILY PROTEIN"/>
    <property type="match status" value="1"/>
</dbReference>
<dbReference type="AlphaFoldDB" id="A0A150XIS1"/>
<feature type="domain" description="RecX first three-helical" evidence="8">
    <location>
        <begin position="18"/>
        <end position="57"/>
    </location>
</feature>
<evidence type="ECO:0000256" key="1">
    <source>
        <dbReference type="ARBA" id="ARBA00004496"/>
    </source>
</evidence>
<comment type="similarity">
    <text evidence="2 5">Belongs to the RecX family.</text>
</comment>
<comment type="subcellular location">
    <subcellularLocation>
        <location evidence="1 5">Cytoplasm</location>
    </subcellularLocation>
</comment>
<dbReference type="InterPro" id="IPR053924">
    <property type="entry name" value="RecX_HTH_2nd"/>
</dbReference>
<gene>
    <name evidence="5" type="primary">recX</name>
    <name evidence="9" type="ORF">MB14_17880</name>
</gene>
<evidence type="ECO:0000256" key="5">
    <source>
        <dbReference type="HAMAP-Rule" id="MF_01114"/>
    </source>
</evidence>
<dbReference type="InterPro" id="IPR036388">
    <property type="entry name" value="WH-like_DNA-bd_sf"/>
</dbReference>
<dbReference type="Pfam" id="PF21982">
    <property type="entry name" value="RecX_HTH1"/>
    <property type="match status" value="1"/>
</dbReference>
<evidence type="ECO:0000313" key="10">
    <source>
        <dbReference type="Proteomes" id="UP000075583"/>
    </source>
</evidence>
<feature type="domain" description="RecX second three-helical" evidence="6">
    <location>
        <begin position="64"/>
        <end position="102"/>
    </location>
</feature>
<dbReference type="Pfam" id="PF21981">
    <property type="entry name" value="RecX_HTH3"/>
    <property type="match status" value="1"/>
</dbReference>
<dbReference type="InterPro" id="IPR003783">
    <property type="entry name" value="Regulatory_RecX"/>
</dbReference>
<evidence type="ECO:0000259" key="6">
    <source>
        <dbReference type="Pfam" id="PF02631"/>
    </source>
</evidence>
<evidence type="ECO:0000256" key="4">
    <source>
        <dbReference type="ARBA" id="ARBA00022490"/>
    </source>
</evidence>
<evidence type="ECO:0000313" key="9">
    <source>
        <dbReference type="EMBL" id="KYG78600.1"/>
    </source>
</evidence>
<evidence type="ECO:0000256" key="3">
    <source>
        <dbReference type="ARBA" id="ARBA00018111"/>
    </source>
</evidence>
<comment type="function">
    <text evidence="5">Modulates RecA activity.</text>
</comment>
<dbReference type="GO" id="GO:0005737">
    <property type="term" value="C:cytoplasm"/>
    <property type="evidence" value="ECO:0007669"/>
    <property type="project" value="UniProtKB-SubCell"/>
</dbReference>
<dbReference type="EMBL" id="LQZQ01000009">
    <property type="protein sequence ID" value="KYG78600.1"/>
    <property type="molecule type" value="Genomic_DNA"/>
</dbReference>